<dbReference type="PANTHER" id="PTHR43581:SF4">
    <property type="entry name" value="ATP_GTP PHOSPHATASE"/>
    <property type="match status" value="1"/>
</dbReference>
<accession>A0A0S6U430</accession>
<gene>
    <name evidence="2" type="ORF">CBO05C_2026</name>
</gene>
<protein>
    <recommendedName>
        <fullName evidence="1">Endonuclease GajA/Old nuclease/RecF-like AAA domain-containing protein</fullName>
    </recommendedName>
</protein>
<dbReference type="PANTHER" id="PTHR43581">
    <property type="entry name" value="ATP/GTP PHOSPHATASE"/>
    <property type="match status" value="1"/>
</dbReference>
<dbReference type="SUPFAM" id="SSF52540">
    <property type="entry name" value="P-loop containing nucleoside triphosphate hydrolases"/>
    <property type="match status" value="1"/>
</dbReference>
<feature type="domain" description="Endonuclease GajA/Old nuclease/RecF-like AAA" evidence="1">
    <location>
        <begin position="1"/>
        <end position="341"/>
    </location>
</feature>
<name>A0A0S6U430_CLOBO</name>
<dbReference type="EMBL" id="DF384213">
    <property type="protein sequence ID" value="GAE02336.1"/>
    <property type="molecule type" value="Genomic_DNA"/>
</dbReference>
<reference evidence="2" key="1">
    <citation type="submission" date="2013-10" db="EMBL/GenBank/DDBJ databases">
        <title>Draft genome sequence of Clostridium botulinum type B strain Osaka05.</title>
        <authorList>
            <person name="Sakaguchi Y."/>
            <person name="Hosomi K."/>
            <person name="Uchiyama J."/>
            <person name="Ogura Y."/>
            <person name="Sakaguchi M."/>
            <person name="Kohda T."/>
            <person name="Mukamoto M."/>
            <person name="Misawa N."/>
            <person name="Matsuzaki S."/>
            <person name="Hayashi T."/>
            <person name="Kozaki S."/>
        </authorList>
    </citation>
    <scope>NUCLEOTIDE SEQUENCE</scope>
    <source>
        <strain evidence="2">Osaka05</strain>
    </source>
</reference>
<organism evidence="2">
    <name type="scientific">Clostridium botulinum B str. Osaka05</name>
    <dbReference type="NCBI Taxonomy" id="1407017"/>
    <lineage>
        <taxon>Bacteria</taxon>
        <taxon>Bacillati</taxon>
        <taxon>Bacillota</taxon>
        <taxon>Clostridia</taxon>
        <taxon>Eubacteriales</taxon>
        <taxon>Clostridiaceae</taxon>
        <taxon>Clostridium</taxon>
    </lineage>
</organism>
<dbReference type="InterPro" id="IPR051396">
    <property type="entry name" value="Bact_Antivir_Def_Nuclease"/>
</dbReference>
<dbReference type="RefSeq" id="WP_030035117.1">
    <property type="nucleotide sequence ID" value="NZ_DF384213.1"/>
</dbReference>
<evidence type="ECO:0000259" key="1">
    <source>
        <dbReference type="Pfam" id="PF13175"/>
    </source>
</evidence>
<dbReference type="Proteomes" id="UP000054164">
    <property type="component" value="Unassembled WGS sequence"/>
</dbReference>
<dbReference type="HOGENOM" id="CLU_032808_0_0_9"/>
<sequence length="628" mass="73981">MRIRTIALKNWRSYDDVGVEVSELNNINIIIGINNSGKSNLFKYLYYLKKLISNTLINNNDGSSEIILKKNYSLYNNLEFSFKDEDIWAWKDGIIECEILVESDESNWKYGKPKFVNGNNIVKLKTRHNKVNNRSTLSVMCNDKELIEKEARTNPKILDISTEQYRDIREDIEEAFDTFKYWKKFSESIIFIDPCRHYDRECAKFMECDFDGSSIVNEIVNINKNEIQTWIKYRNSIQKWLSEILMEDIKVNISAEPSIRFEVIRGNREILLTLNELGTGVSQIFMILSYLFINKHRSMNIFIEEPECNLHPDAVIKSVEIFENEFKNDIFFITTHSSSLIDRINNKWSVHRVYRGENKQSLIQTCKSVVQKYELLDELGIKASQLLQSNIIIWVEGPSDRIYLNKWISDISDRKFIEGIHYSYIMYGGANLKLYDIIGSDEYINVISTSRYSYIVCDSDKKKENSKLKDRVKKILDSLEKLGQNRWNTQKNIKDYIKVWVTKGREIENYIPKKCFKEILSKDEFTKKYFRKPEKVELEVDKNLIDGVEFIKYDSFDEFFSKMYKIDGQQLSSQSDIKKISEHYSSKKVEIAKAVVENWNEDYYSENLDLIDKINELIVLINKANGIK</sequence>
<dbReference type="InterPro" id="IPR041685">
    <property type="entry name" value="AAA_GajA/Old/RecF-like"/>
</dbReference>
<dbReference type="Pfam" id="PF13175">
    <property type="entry name" value="AAA_15"/>
    <property type="match status" value="1"/>
</dbReference>
<dbReference type="InterPro" id="IPR027417">
    <property type="entry name" value="P-loop_NTPase"/>
</dbReference>
<proteinExistence type="predicted"/>
<dbReference type="AlphaFoldDB" id="A0A0S6U430"/>
<dbReference type="Gene3D" id="3.40.50.300">
    <property type="entry name" value="P-loop containing nucleotide triphosphate hydrolases"/>
    <property type="match status" value="1"/>
</dbReference>
<evidence type="ECO:0000313" key="2">
    <source>
        <dbReference type="EMBL" id="GAE02336.1"/>
    </source>
</evidence>